<dbReference type="GO" id="GO:0005524">
    <property type="term" value="F:ATP binding"/>
    <property type="evidence" value="ECO:0007669"/>
    <property type="project" value="UniProtKB-UniRule"/>
</dbReference>
<feature type="binding site" evidence="1">
    <location>
        <position position="44"/>
    </location>
    <ligand>
        <name>Mg(2+)</name>
        <dbReference type="ChEBI" id="CHEBI:18420"/>
        <label>2</label>
    </ligand>
</feature>
<dbReference type="Proteomes" id="UP000036168">
    <property type="component" value="Unassembled WGS sequence"/>
</dbReference>
<dbReference type="RefSeq" id="WP_048356191.1">
    <property type="nucleotide sequence ID" value="NZ_CP023481.1"/>
</dbReference>
<feature type="domain" description="PurM-like N-terminal" evidence="2">
    <location>
        <begin position="25"/>
        <end position="139"/>
    </location>
</feature>
<dbReference type="PIRSF" id="PIRSF005303">
    <property type="entry name" value="Thiam_monoph_kin"/>
    <property type="match status" value="1"/>
</dbReference>
<dbReference type="SUPFAM" id="SSF56042">
    <property type="entry name" value="PurM C-terminal domain-like"/>
    <property type="match status" value="1"/>
</dbReference>
<evidence type="ECO:0000259" key="2">
    <source>
        <dbReference type="Pfam" id="PF00586"/>
    </source>
</evidence>
<dbReference type="Gene3D" id="3.90.650.10">
    <property type="entry name" value="PurM-like C-terminal domain"/>
    <property type="match status" value="1"/>
</dbReference>
<evidence type="ECO:0000313" key="7">
    <source>
        <dbReference type="Proteomes" id="UP001341297"/>
    </source>
</evidence>
<comment type="similarity">
    <text evidence="1">Belongs to the thiamine-monophosphate kinase family.</text>
</comment>
<feature type="binding site" evidence="1">
    <location>
        <position position="73"/>
    </location>
    <ligand>
        <name>Mg(2+)</name>
        <dbReference type="ChEBI" id="CHEBI:18420"/>
        <label>4</label>
    </ligand>
</feature>
<dbReference type="HAMAP" id="MF_02128">
    <property type="entry name" value="TMP_kinase"/>
    <property type="match status" value="1"/>
</dbReference>
<feature type="binding site" evidence="1">
    <location>
        <position position="147"/>
    </location>
    <ligand>
        <name>ATP</name>
        <dbReference type="ChEBI" id="CHEBI:30616"/>
    </ligand>
</feature>
<keyword evidence="1 4" id="KW-0418">Kinase</keyword>
<feature type="binding site" evidence="1">
    <location>
        <position position="216"/>
    </location>
    <ligand>
        <name>ATP</name>
        <dbReference type="ChEBI" id="CHEBI:30616"/>
    </ligand>
</feature>
<comment type="function">
    <text evidence="1">Catalyzes the ATP-dependent phosphorylation of thiamine-monophosphate (TMP) to form thiamine-pyrophosphate (TPP), the active form of vitamin B1.</text>
</comment>
<feature type="binding site" evidence="1">
    <location>
        <position position="73"/>
    </location>
    <ligand>
        <name>Mg(2+)</name>
        <dbReference type="ChEBI" id="CHEBI:18420"/>
        <label>3</label>
    </ligand>
</feature>
<dbReference type="Pfam" id="PF00586">
    <property type="entry name" value="AIRS"/>
    <property type="match status" value="1"/>
</dbReference>
<gene>
    <name evidence="1 5" type="primary">thiL</name>
    <name evidence="4" type="ORF">AB447_218200</name>
    <name evidence="5" type="ORF">P8828_15370</name>
</gene>
<feature type="binding site" evidence="1">
    <location>
        <position position="121"/>
    </location>
    <ligand>
        <name>Mg(2+)</name>
        <dbReference type="ChEBI" id="CHEBI:18420"/>
        <label>1</label>
    </ligand>
</feature>
<dbReference type="GO" id="GO:0000287">
    <property type="term" value="F:magnesium ion binding"/>
    <property type="evidence" value="ECO:0007669"/>
    <property type="project" value="UniProtKB-UniRule"/>
</dbReference>
<feature type="binding site" evidence="1">
    <location>
        <position position="263"/>
    </location>
    <ligand>
        <name>substrate</name>
    </ligand>
</feature>
<evidence type="ECO:0000313" key="6">
    <source>
        <dbReference type="Proteomes" id="UP000036168"/>
    </source>
</evidence>
<dbReference type="Pfam" id="PF02769">
    <property type="entry name" value="AIRS_C"/>
    <property type="match status" value="1"/>
</dbReference>
<feature type="binding site" evidence="1">
    <location>
        <position position="27"/>
    </location>
    <ligand>
        <name>Mg(2+)</name>
        <dbReference type="ChEBI" id="CHEBI:18420"/>
        <label>3</label>
    </ligand>
</feature>
<dbReference type="PANTHER" id="PTHR30270:SF0">
    <property type="entry name" value="THIAMINE-MONOPHOSPHATE KINASE"/>
    <property type="match status" value="1"/>
</dbReference>
<feature type="binding site" evidence="1">
    <location>
        <position position="44"/>
    </location>
    <ligand>
        <name>Mg(2+)</name>
        <dbReference type="ChEBI" id="CHEBI:18420"/>
        <label>1</label>
    </ligand>
</feature>
<evidence type="ECO:0000313" key="4">
    <source>
        <dbReference type="EMBL" id="KRT93718.1"/>
    </source>
</evidence>
<dbReference type="CDD" id="cd02194">
    <property type="entry name" value="ThiL"/>
    <property type="match status" value="1"/>
</dbReference>
<proteinExistence type="inferred from homology"/>
<feature type="binding site" evidence="1">
    <location>
        <position position="73"/>
    </location>
    <ligand>
        <name>Mg(2+)</name>
        <dbReference type="ChEBI" id="CHEBI:18420"/>
        <label>2</label>
    </ligand>
</feature>
<dbReference type="GO" id="GO:0009228">
    <property type="term" value="P:thiamine biosynthetic process"/>
    <property type="evidence" value="ECO:0007669"/>
    <property type="project" value="UniProtKB-KW"/>
</dbReference>
<protein>
    <recommendedName>
        <fullName evidence="1">Thiamine-monophosphate kinase</fullName>
        <shortName evidence="1">TMP kinase</shortName>
        <shortName evidence="1">Thiamine-phosphate kinase</shortName>
        <ecNumber evidence="1">2.7.4.16</ecNumber>
    </recommendedName>
</protein>
<keyword evidence="1" id="KW-0784">Thiamine biosynthesis</keyword>
<comment type="pathway">
    <text evidence="1">Cofactor biosynthesis; thiamine diphosphate biosynthesis; thiamine diphosphate from thiamine phosphate: step 1/1.</text>
</comment>
<keyword evidence="1" id="KW-0547">Nucleotide-binding</keyword>
<dbReference type="PANTHER" id="PTHR30270">
    <property type="entry name" value="THIAMINE-MONOPHOSPHATE KINASE"/>
    <property type="match status" value="1"/>
</dbReference>
<comment type="caution">
    <text evidence="1">Lacks conserved residue(s) required for the propagation of feature annotation.</text>
</comment>
<sequence>MDEFELIHRITPRSLFHREIEIGIGDDAAVYESKKGYQEIVCVDTMVDGVHFLSSHSTPADIGYKALAVNISDIAAMGGIPKFYLVSIAVPSGWRETDIEAMYEEMNKLAKLYQMDVIGGDTVSTHGQMVITVTVIGEVEKGKACLRSHARPGDIVFVTGELGSSAAGLSFLLGEQSAEDDRLVEHFIERHKRPVPRVKAGLICSRYQSVALNDISDGLASELNEIAEASRVSIDIYQDLIPRSSDLHKLRSEWEEWVLFGGEDFELVGTISSDQWERFDQECTSCGVPVYKIGRVSRSGEANVFYYRGQDRILLEKKGYNHFRQDR</sequence>
<comment type="catalytic activity">
    <reaction evidence="1">
        <text>thiamine phosphate + ATP = thiamine diphosphate + ADP</text>
        <dbReference type="Rhea" id="RHEA:15913"/>
        <dbReference type="ChEBI" id="CHEBI:30616"/>
        <dbReference type="ChEBI" id="CHEBI:37575"/>
        <dbReference type="ChEBI" id="CHEBI:58937"/>
        <dbReference type="ChEBI" id="CHEBI:456216"/>
        <dbReference type="EC" id="2.7.4.16"/>
    </reaction>
</comment>
<organism evidence="4 6">
    <name type="scientific">Bacillus glycinifermentans</name>
    <dbReference type="NCBI Taxonomy" id="1664069"/>
    <lineage>
        <taxon>Bacteria</taxon>
        <taxon>Bacillati</taxon>
        <taxon>Bacillota</taxon>
        <taxon>Bacilli</taxon>
        <taxon>Bacillales</taxon>
        <taxon>Bacillaceae</taxon>
        <taxon>Bacillus</taxon>
    </lineage>
</organism>
<comment type="caution">
    <text evidence="4">The sequence shown here is derived from an EMBL/GenBank/DDBJ whole genome shotgun (WGS) entry which is preliminary data.</text>
</comment>
<dbReference type="EMBL" id="JARRTL010000014">
    <property type="protein sequence ID" value="MEC0486183.1"/>
    <property type="molecule type" value="Genomic_DNA"/>
</dbReference>
<feature type="binding site" evidence="1">
    <location>
        <position position="103"/>
    </location>
    <ligand>
        <name>ATP</name>
        <dbReference type="ChEBI" id="CHEBI:30616"/>
    </ligand>
</feature>
<evidence type="ECO:0000256" key="1">
    <source>
        <dbReference type="HAMAP-Rule" id="MF_02128"/>
    </source>
</evidence>
<dbReference type="NCBIfam" id="TIGR01379">
    <property type="entry name" value="thiL"/>
    <property type="match status" value="1"/>
</dbReference>
<dbReference type="GO" id="GO:0009229">
    <property type="term" value="P:thiamine diphosphate biosynthetic process"/>
    <property type="evidence" value="ECO:0007669"/>
    <property type="project" value="UniProtKB-UniRule"/>
</dbReference>
<dbReference type="Proteomes" id="UP001341297">
    <property type="component" value="Unassembled WGS sequence"/>
</dbReference>
<name>A0A0T6BRA3_9BACI</name>
<feature type="binding site" evidence="1">
    <location>
        <begin position="120"/>
        <end position="121"/>
    </location>
    <ligand>
        <name>ATP</name>
        <dbReference type="ChEBI" id="CHEBI:30616"/>
    </ligand>
</feature>
<keyword evidence="7" id="KW-1185">Reference proteome</keyword>
<feature type="binding site" evidence="1">
    <location>
        <position position="27"/>
    </location>
    <ligand>
        <name>Mg(2+)</name>
        <dbReference type="ChEBI" id="CHEBI:18420"/>
        <label>4</label>
    </ligand>
</feature>
<comment type="miscellaneous">
    <text evidence="1">Reaction mechanism of ThiL seems to utilize a direct, inline transfer of the gamma-phosphate of ATP to TMP rather than a phosphorylated enzyme intermediate.</text>
</comment>
<dbReference type="GO" id="GO:0009030">
    <property type="term" value="F:thiamine-phosphate kinase activity"/>
    <property type="evidence" value="ECO:0007669"/>
    <property type="project" value="UniProtKB-UniRule"/>
</dbReference>
<feature type="binding site" evidence="1">
    <location>
        <position position="51"/>
    </location>
    <ligand>
        <name>substrate</name>
    </ligand>
</feature>
<feature type="binding site" evidence="1">
    <location>
        <position position="214"/>
    </location>
    <ligand>
        <name>Mg(2+)</name>
        <dbReference type="ChEBI" id="CHEBI:18420"/>
        <label>3</label>
    </ligand>
</feature>
<dbReference type="Gene3D" id="3.30.1330.10">
    <property type="entry name" value="PurM-like, N-terminal domain"/>
    <property type="match status" value="1"/>
</dbReference>
<dbReference type="OrthoDB" id="9802811at2"/>
<dbReference type="STRING" id="1664069.BGLY_0636"/>
<evidence type="ECO:0000313" key="5">
    <source>
        <dbReference type="EMBL" id="MEC0486183.1"/>
    </source>
</evidence>
<dbReference type="InterPro" id="IPR036676">
    <property type="entry name" value="PurM-like_C_sf"/>
</dbReference>
<dbReference type="InterPro" id="IPR016188">
    <property type="entry name" value="PurM-like_N"/>
</dbReference>
<dbReference type="EC" id="2.7.4.16" evidence="1"/>
<feature type="binding site" evidence="1">
    <location>
        <position position="217"/>
    </location>
    <ligand>
        <name>Mg(2+)</name>
        <dbReference type="ChEBI" id="CHEBI:18420"/>
        <label>5</label>
    </ligand>
</feature>
<dbReference type="InterPro" id="IPR010918">
    <property type="entry name" value="PurM-like_C_dom"/>
</dbReference>
<keyword evidence="1 5" id="KW-0808">Transferase</keyword>
<dbReference type="UniPathway" id="UPA00060">
    <property type="reaction ID" value="UER00142"/>
</dbReference>
<keyword evidence="1" id="KW-0479">Metal-binding</keyword>
<evidence type="ECO:0000259" key="3">
    <source>
        <dbReference type="Pfam" id="PF02769"/>
    </source>
</evidence>
<reference evidence="5 7" key="3">
    <citation type="submission" date="2023-03" db="EMBL/GenBank/DDBJ databases">
        <title>Agriculturally important microbes genome sequencing.</title>
        <authorList>
            <person name="Dunlap C."/>
        </authorList>
    </citation>
    <scope>NUCLEOTIDE SEQUENCE [LARGE SCALE GENOMIC DNA]</scope>
    <source>
        <strain evidence="5 7">CBP-3203</strain>
    </source>
</reference>
<dbReference type="InterPro" id="IPR036921">
    <property type="entry name" value="PurM-like_N_sf"/>
</dbReference>
<dbReference type="EMBL" id="LECW02000020">
    <property type="protein sequence ID" value="KRT93718.1"/>
    <property type="molecule type" value="Genomic_DNA"/>
</dbReference>
<dbReference type="InterPro" id="IPR006283">
    <property type="entry name" value="ThiL-like"/>
</dbReference>
<reference evidence="4 6" key="1">
    <citation type="journal article" date="2015" name="Int. J. Syst. Evol. Microbiol.">
        <title>Bacillus glycinifermentans sp. nov., isolated from fermented soybean paste.</title>
        <authorList>
            <person name="Kim S.J."/>
            <person name="Dunlap C.A."/>
            <person name="Kwon S.W."/>
            <person name="Rooney A.P."/>
        </authorList>
    </citation>
    <scope>NUCLEOTIDE SEQUENCE [LARGE SCALE GENOMIC DNA]</scope>
    <source>
        <strain evidence="4 6">GO-13</strain>
    </source>
</reference>
<dbReference type="SUPFAM" id="SSF55326">
    <property type="entry name" value="PurM N-terminal domain-like"/>
    <property type="match status" value="1"/>
</dbReference>
<accession>A0A0T6BRA3</accession>
<feature type="domain" description="PurM-like C-terminal" evidence="3">
    <location>
        <begin position="151"/>
        <end position="304"/>
    </location>
</feature>
<feature type="binding site" evidence="1">
    <location>
        <position position="320"/>
    </location>
    <ligand>
        <name>substrate</name>
    </ligand>
</feature>
<reference evidence="4" key="2">
    <citation type="submission" date="2015-10" db="EMBL/GenBank/DDBJ databases">
        <authorList>
            <person name="Gilbert D.G."/>
        </authorList>
    </citation>
    <scope>NUCLEOTIDE SEQUENCE</scope>
    <source>
        <strain evidence="4">GO-13</strain>
    </source>
</reference>
<keyword evidence="1" id="KW-0460">Magnesium</keyword>
<dbReference type="AlphaFoldDB" id="A0A0T6BRA3"/>
<keyword evidence="1" id="KW-0067">ATP-binding</keyword>